<protein>
    <submittedName>
        <fullName evidence="2">Uncharacterized protein</fullName>
    </submittedName>
</protein>
<reference evidence="2" key="1">
    <citation type="submission" date="2020-05" db="EMBL/GenBank/DDBJ databases">
        <title>WGS assembly of Panicum virgatum.</title>
        <authorList>
            <person name="Lovell J.T."/>
            <person name="Jenkins J."/>
            <person name="Shu S."/>
            <person name="Juenger T.E."/>
            <person name="Schmutz J."/>
        </authorList>
    </citation>
    <scope>NUCLEOTIDE SEQUENCE</scope>
    <source>
        <strain evidence="2">AP13</strain>
    </source>
</reference>
<evidence type="ECO:0000313" key="3">
    <source>
        <dbReference type="Proteomes" id="UP000823388"/>
    </source>
</evidence>
<dbReference type="Proteomes" id="UP000823388">
    <property type="component" value="Chromosome 5N"/>
</dbReference>
<dbReference type="EMBL" id="CM029046">
    <property type="protein sequence ID" value="KAG2588818.1"/>
    <property type="molecule type" value="Genomic_DNA"/>
</dbReference>
<name>A0A8T0RVL9_PANVG</name>
<evidence type="ECO:0000313" key="2">
    <source>
        <dbReference type="EMBL" id="KAG2588818.1"/>
    </source>
</evidence>
<proteinExistence type="predicted"/>
<feature type="region of interest" description="Disordered" evidence="1">
    <location>
        <begin position="1"/>
        <end position="30"/>
    </location>
</feature>
<dbReference type="OrthoDB" id="10594083at2759"/>
<dbReference type="AlphaFoldDB" id="A0A8T0RVL9"/>
<organism evidence="2 3">
    <name type="scientific">Panicum virgatum</name>
    <name type="common">Blackwell switchgrass</name>
    <dbReference type="NCBI Taxonomy" id="38727"/>
    <lineage>
        <taxon>Eukaryota</taxon>
        <taxon>Viridiplantae</taxon>
        <taxon>Streptophyta</taxon>
        <taxon>Embryophyta</taxon>
        <taxon>Tracheophyta</taxon>
        <taxon>Spermatophyta</taxon>
        <taxon>Magnoliopsida</taxon>
        <taxon>Liliopsida</taxon>
        <taxon>Poales</taxon>
        <taxon>Poaceae</taxon>
        <taxon>PACMAD clade</taxon>
        <taxon>Panicoideae</taxon>
        <taxon>Panicodae</taxon>
        <taxon>Paniceae</taxon>
        <taxon>Panicinae</taxon>
        <taxon>Panicum</taxon>
        <taxon>Panicum sect. Hiantes</taxon>
    </lineage>
</organism>
<feature type="compositionally biased region" description="Low complexity" evidence="1">
    <location>
        <begin position="49"/>
        <end position="67"/>
    </location>
</feature>
<gene>
    <name evidence="2" type="ORF">PVAP13_5NG224362</name>
</gene>
<comment type="caution">
    <text evidence="2">The sequence shown here is derived from an EMBL/GenBank/DDBJ whole genome shotgun (WGS) entry which is preliminary data.</text>
</comment>
<accession>A0A8T0RVL9</accession>
<feature type="region of interest" description="Disordered" evidence="1">
    <location>
        <begin position="49"/>
        <end position="155"/>
    </location>
</feature>
<feature type="compositionally biased region" description="Low complexity" evidence="1">
    <location>
        <begin position="19"/>
        <end position="30"/>
    </location>
</feature>
<evidence type="ECO:0000256" key="1">
    <source>
        <dbReference type="SAM" id="MobiDB-lite"/>
    </source>
</evidence>
<sequence length="155" mass="15249">MAGDDPGDPGGAGEDRGGRALATGAHGAGLGAPPLAAILAARADCAGARARARATGLAAGEEASASGPQPMAAADVRGPPKKRKGTRTTNQGSIVPWEDEAPAASMSFPPPSQTLESTTSTKRKNVVSCSEASKTQSLGISSKKMGNHGNSTSAA</sequence>
<feature type="compositionally biased region" description="Polar residues" evidence="1">
    <location>
        <begin position="127"/>
        <end position="140"/>
    </location>
</feature>
<keyword evidence="3" id="KW-1185">Reference proteome</keyword>